<reference evidence="4" key="1">
    <citation type="journal article" date="2019" name="Int. J. Syst. Evol. Microbiol.">
        <title>The Global Catalogue of Microorganisms (GCM) 10K type strain sequencing project: providing services to taxonomists for standard genome sequencing and annotation.</title>
        <authorList>
            <consortium name="The Broad Institute Genomics Platform"/>
            <consortium name="The Broad Institute Genome Sequencing Center for Infectious Disease"/>
            <person name="Wu L."/>
            <person name="Ma J."/>
        </authorList>
    </citation>
    <scope>NUCLEOTIDE SEQUENCE [LARGE SCALE GENOMIC DNA]</scope>
    <source>
        <strain evidence="4">JCM 31319</strain>
    </source>
</reference>
<dbReference type="Pfam" id="PF14258">
    <property type="entry name" value="DUF4350"/>
    <property type="match status" value="1"/>
</dbReference>
<keyword evidence="1" id="KW-0472">Membrane</keyword>
<dbReference type="InterPro" id="IPR025646">
    <property type="entry name" value="DUF4350"/>
</dbReference>
<sequence>MTGYRKYVALIVVLFAALVLLDYFRPKPVDWSQSYARKEKMPYGTYALYELLPSMFKGVEIVPVREPIYNQLQNAAMAGNYVFINKRFEADSLDINRLLDFVGSGNQVFIAAEQFTPYLSDTLHFKTDIQQSTHPDSTALIFTSQPQQNTFIYPPNNNTFYIKVKKQDGHVALGRNKAGQLNFMKVPFGRGYFYINTVPLAFTNYELISLKQSDYAATALSHLPVQPLYWDEYQKEGRLDDQSILRVIMRYESLKWAYYLALAAIVLFLLFKTKRTQRVIPVLEKPRNTTLEFVQVIGNLYFNNGNPGNIADKNIAYFMEYLRLHYHVSTSTWDEELRERIVAKSGADATLVAEVFDLMQSIRQSKAISDQTLLLLNIKLEDFYRQTSLRPTANL</sequence>
<dbReference type="Proteomes" id="UP001597094">
    <property type="component" value="Unassembled WGS sequence"/>
</dbReference>
<protein>
    <submittedName>
        <fullName evidence="3">DUF4350 domain-containing protein</fullName>
    </submittedName>
</protein>
<proteinExistence type="predicted"/>
<dbReference type="RefSeq" id="WP_377527532.1">
    <property type="nucleotide sequence ID" value="NZ_JBHTLD010000095.1"/>
</dbReference>
<evidence type="ECO:0000313" key="4">
    <source>
        <dbReference type="Proteomes" id="UP001597094"/>
    </source>
</evidence>
<evidence type="ECO:0000259" key="2">
    <source>
        <dbReference type="Pfam" id="PF14258"/>
    </source>
</evidence>
<keyword evidence="1" id="KW-0812">Transmembrane</keyword>
<dbReference type="EMBL" id="JBHTLD010000095">
    <property type="protein sequence ID" value="MFD1186827.1"/>
    <property type="molecule type" value="Genomic_DNA"/>
</dbReference>
<gene>
    <name evidence="3" type="ORF">ACFQ2O_11465</name>
</gene>
<keyword evidence="4" id="KW-1185">Reference proteome</keyword>
<accession>A0ABW3SQR2</accession>
<feature type="domain" description="DUF4350" evidence="2">
    <location>
        <begin position="41"/>
        <end position="222"/>
    </location>
</feature>
<evidence type="ECO:0000256" key="1">
    <source>
        <dbReference type="SAM" id="Phobius"/>
    </source>
</evidence>
<keyword evidence="1" id="KW-1133">Transmembrane helix</keyword>
<feature type="transmembrane region" description="Helical" evidence="1">
    <location>
        <begin position="256"/>
        <end position="271"/>
    </location>
</feature>
<name>A0ABW3SQR2_9BACT</name>
<comment type="caution">
    <text evidence="3">The sequence shown here is derived from an EMBL/GenBank/DDBJ whole genome shotgun (WGS) entry which is preliminary data.</text>
</comment>
<organism evidence="3 4">
    <name type="scientific">Pontibacter rugosus</name>
    <dbReference type="NCBI Taxonomy" id="1745966"/>
    <lineage>
        <taxon>Bacteria</taxon>
        <taxon>Pseudomonadati</taxon>
        <taxon>Bacteroidota</taxon>
        <taxon>Cytophagia</taxon>
        <taxon>Cytophagales</taxon>
        <taxon>Hymenobacteraceae</taxon>
        <taxon>Pontibacter</taxon>
    </lineage>
</organism>
<evidence type="ECO:0000313" key="3">
    <source>
        <dbReference type="EMBL" id="MFD1186827.1"/>
    </source>
</evidence>